<accession>A0A154P3E4</accession>
<evidence type="ECO:0000313" key="2">
    <source>
        <dbReference type="Proteomes" id="UP000076502"/>
    </source>
</evidence>
<dbReference type="AlphaFoldDB" id="A0A154P3E4"/>
<dbReference type="EMBL" id="KQ434809">
    <property type="protein sequence ID" value="KZC06459.1"/>
    <property type="molecule type" value="Genomic_DNA"/>
</dbReference>
<sequence length="289" mass="32572">MEPSGETALCLTGPRTAEKTKRMRHKKSPGVHLHLTRMKIGGLPPSPTELIAPQEYWPPCARVNILKVNVFEAINVPVATSCSNRLPWNNILSIACDKELLTVNVQRNFPHDRCRHWRRLSSALEFGAPQRSRHFIDEKVVHREFAGCTDGNCVDDTVQNLAVFPPRHGWSWSSWSQGEVVTLEKRSANSCHFSPLGIVYHRLGWFLWTNISSRTPLIFVASFKRLYPASEDSLVLVHNFGDFQLCSLAVPDLKVRPLAQIIADRPVNGGREISASRVQAAEMILYCID</sequence>
<protein>
    <submittedName>
        <fullName evidence="1">Uncharacterized protein</fullName>
    </submittedName>
</protein>
<proteinExistence type="predicted"/>
<gene>
    <name evidence="1" type="ORF">WN55_10370</name>
</gene>
<dbReference type="Proteomes" id="UP000076502">
    <property type="component" value="Unassembled WGS sequence"/>
</dbReference>
<name>A0A154P3E4_DUFNO</name>
<reference evidence="1 2" key="1">
    <citation type="submission" date="2015-07" db="EMBL/GenBank/DDBJ databases">
        <title>The genome of Dufourea novaeangliae.</title>
        <authorList>
            <person name="Pan H."/>
            <person name="Kapheim K."/>
        </authorList>
    </citation>
    <scope>NUCLEOTIDE SEQUENCE [LARGE SCALE GENOMIC DNA]</scope>
    <source>
        <strain evidence="1">0120121106</strain>
        <tissue evidence="1">Whole body</tissue>
    </source>
</reference>
<keyword evidence="2" id="KW-1185">Reference proteome</keyword>
<evidence type="ECO:0000313" key="1">
    <source>
        <dbReference type="EMBL" id="KZC06459.1"/>
    </source>
</evidence>
<organism evidence="1 2">
    <name type="scientific">Dufourea novaeangliae</name>
    <name type="common">Sweat bee</name>
    <dbReference type="NCBI Taxonomy" id="178035"/>
    <lineage>
        <taxon>Eukaryota</taxon>
        <taxon>Metazoa</taxon>
        <taxon>Ecdysozoa</taxon>
        <taxon>Arthropoda</taxon>
        <taxon>Hexapoda</taxon>
        <taxon>Insecta</taxon>
        <taxon>Pterygota</taxon>
        <taxon>Neoptera</taxon>
        <taxon>Endopterygota</taxon>
        <taxon>Hymenoptera</taxon>
        <taxon>Apocrita</taxon>
        <taxon>Aculeata</taxon>
        <taxon>Apoidea</taxon>
        <taxon>Anthophila</taxon>
        <taxon>Halictidae</taxon>
        <taxon>Rophitinae</taxon>
        <taxon>Dufourea</taxon>
    </lineage>
</organism>